<accession>F8P6F9</accession>
<gene>
    <name evidence="2" type="ORF">SERLADRAFT_372834</name>
</gene>
<sequence length="235" mass="26264">MSYKLTITPVRPADIPSEETILALANELIESTKTWKKGKSFAKDTVQTYSRPKGPGDGANWHCRLSEHTSEDATFDEFWSKLGQNKAQNEKEFIDQIKKIAEVKQISPTQSIWTLYYTFPPPVSPRIFTVLQTTYVSQSSPKTGLIVSIPMDLSGPGDEELAKIEEKGTKGRYVSVERLLELENGKVEWRMATSSSPGGNIPQFIAESSMPGQISADVPHFLKWFHTVRDKAAQA</sequence>
<dbReference type="EMBL" id="GL945439">
    <property type="protein sequence ID" value="EGO21026.1"/>
    <property type="molecule type" value="Genomic_DNA"/>
</dbReference>
<protein>
    <recommendedName>
        <fullName evidence="1">DUF3074 domain-containing protein</fullName>
    </recommendedName>
</protein>
<dbReference type="Gene3D" id="3.30.530.20">
    <property type="match status" value="1"/>
</dbReference>
<dbReference type="KEGG" id="sla:SERLADRAFT_372834"/>
<name>F8P6F9_SERL9</name>
<dbReference type="HOGENOM" id="CLU_078586_0_1_1"/>
<dbReference type="GeneID" id="18810448"/>
<organism>
    <name type="scientific">Serpula lacrymans var. lacrymans (strain S7.9)</name>
    <name type="common">Dry rot fungus</name>
    <dbReference type="NCBI Taxonomy" id="578457"/>
    <lineage>
        <taxon>Eukaryota</taxon>
        <taxon>Fungi</taxon>
        <taxon>Dikarya</taxon>
        <taxon>Basidiomycota</taxon>
        <taxon>Agaricomycotina</taxon>
        <taxon>Agaricomycetes</taxon>
        <taxon>Agaricomycetidae</taxon>
        <taxon>Boletales</taxon>
        <taxon>Coniophorineae</taxon>
        <taxon>Serpulaceae</taxon>
        <taxon>Serpula</taxon>
    </lineage>
</organism>
<dbReference type="PANTHER" id="PTHR40370">
    <property type="entry name" value="EXPRESSED PROTEIN"/>
    <property type="match status" value="1"/>
</dbReference>
<evidence type="ECO:0000313" key="2">
    <source>
        <dbReference type="EMBL" id="EGO21026.1"/>
    </source>
</evidence>
<dbReference type="AlphaFoldDB" id="F8P6F9"/>
<dbReference type="Pfam" id="PF11274">
    <property type="entry name" value="DUF3074"/>
    <property type="match status" value="1"/>
</dbReference>
<dbReference type="InterPro" id="IPR023393">
    <property type="entry name" value="START-like_dom_sf"/>
</dbReference>
<dbReference type="OrthoDB" id="6423603at2759"/>
<dbReference type="PANTHER" id="PTHR40370:SF1">
    <property type="entry name" value="DUF3074 DOMAIN-CONTAINING PROTEIN"/>
    <property type="match status" value="1"/>
</dbReference>
<feature type="domain" description="DUF3074" evidence="1">
    <location>
        <begin position="61"/>
        <end position="224"/>
    </location>
</feature>
<proteinExistence type="predicted"/>
<dbReference type="Proteomes" id="UP000008064">
    <property type="component" value="Unassembled WGS sequence"/>
</dbReference>
<dbReference type="RefSeq" id="XP_007321983.1">
    <property type="nucleotide sequence ID" value="XM_007321921.1"/>
</dbReference>
<dbReference type="SUPFAM" id="SSF55961">
    <property type="entry name" value="Bet v1-like"/>
    <property type="match status" value="1"/>
</dbReference>
<reference evidence="2" key="1">
    <citation type="submission" date="2011-04" db="EMBL/GenBank/DDBJ databases">
        <title>Evolution of plant cell wall degrading machinery underlies the functional diversity of forest fungi.</title>
        <authorList>
            <consortium name="US DOE Joint Genome Institute (JGI-PGF)"/>
            <person name="Eastwood D.C."/>
            <person name="Floudas D."/>
            <person name="Binder M."/>
            <person name="Majcherczyk A."/>
            <person name="Schneider P."/>
            <person name="Aerts A."/>
            <person name="Asiegbu F.O."/>
            <person name="Baker S.E."/>
            <person name="Barry K."/>
            <person name="Bendiksby M."/>
            <person name="Blumentritt M."/>
            <person name="Coutinho P.M."/>
            <person name="Cullen D."/>
            <person name="Cullen D."/>
            <person name="Gathman A."/>
            <person name="Goodell B."/>
            <person name="Henrissat B."/>
            <person name="Ihrmark K."/>
            <person name="Kauserud H."/>
            <person name="Kohler A."/>
            <person name="LaButti K."/>
            <person name="Lapidus A."/>
            <person name="Lavin J.L."/>
            <person name="Lee Y.-H."/>
            <person name="Lindquist E."/>
            <person name="Lilly W."/>
            <person name="Lucas S."/>
            <person name="Morin E."/>
            <person name="Murat C."/>
            <person name="Oguiza J.A."/>
            <person name="Park J."/>
            <person name="Pisabarro A.G."/>
            <person name="Riley R."/>
            <person name="Rosling A."/>
            <person name="Salamov A."/>
            <person name="Schmidt O."/>
            <person name="Schmutz J."/>
            <person name="Skrede I."/>
            <person name="Stenlid J."/>
            <person name="Wiebenga A."/>
            <person name="Xie X."/>
            <person name="Kues U."/>
            <person name="Hibbett D.S."/>
            <person name="Hoffmeister D."/>
            <person name="Hogberg N."/>
            <person name="Martin F."/>
            <person name="Grigoriev I.V."/>
            <person name="Watkinson S.C."/>
        </authorList>
    </citation>
    <scope>NUCLEOTIDE SEQUENCE</scope>
    <source>
        <strain evidence="2">S7.9</strain>
    </source>
</reference>
<dbReference type="InterPro" id="IPR024500">
    <property type="entry name" value="DUF3074"/>
</dbReference>
<evidence type="ECO:0000259" key="1">
    <source>
        <dbReference type="Pfam" id="PF11274"/>
    </source>
</evidence>